<gene>
    <name evidence="2" type="ORF">AOG54_08515</name>
</gene>
<proteinExistence type="predicted"/>
<sequence length="107" mass="12441">MDININKKLASLKKSIILLLIAEIIQLALLYIPNFTVNIIYKIATFLSFAIIILIVYSYFYEKNRIINHKNIIYVKENNKNEFFILAISVGIIIGLITFVSYLMPRQ</sequence>
<feature type="transmembrane region" description="Helical" evidence="1">
    <location>
        <begin position="39"/>
        <end position="62"/>
    </location>
</feature>
<dbReference type="Proteomes" id="UP000050320">
    <property type="component" value="Unassembled WGS sequence"/>
</dbReference>
<dbReference type="EMBL" id="LKBG01000080">
    <property type="protein sequence ID" value="KQB35812.1"/>
    <property type="molecule type" value="Genomic_DNA"/>
</dbReference>
<dbReference type="AlphaFoldDB" id="A0A0N8VL84"/>
<feature type="transmembrane region" description="Helical" evidence="1">
    <location>
        <begin position="16"/>
        <end position="33"/>
    </location>
</feature>
<evidence type="ECO:0008006" key="4">
    <source>
        <dbReference type="Google" id="ProtNLM"/>
    </source>
</evidence>
<accession>A0A0N8VL84</accession>
<keyword evidence="1" id="KW-0812">Transmembrane</keyword>
<name>A0A0N8VL84_9ARCH</name>
<feature type="transmembrane region" description="Helical" evidence="1">
    <location>
        <begin position="83"/>
        <end position="104"/>
    </location>
</feature>
<dbReference type="RefSeq" id="WP_055032368.1">
    <property type="nucleotide sequence ID" value="NZ_JBBYJF010000008.1"/>
</dbReference>
<evidence type="ECO:0000313" key="3">
    <source>
        <dbReference type="Proteomes" id="UP000050320"/>
    </source>
</evidence>
<reference evidence="2 3" key="1">
    <citation type="submission" date="2015-09" db="EMBL/GenBank/DDBJ databases">
        <title>Heavy metals and arsenic resistance mechanisms in polyextremophilic archaea of the family Ferroplasmaceae.</title>
        <authorList>
            <person name="Bulaev A.G."/>
            <person name="Kanygina A.V."/>
        </authorList>
    </citation>
    <scope>NUCLEOTIDE SEQUENCE [LARGE SCALE GENOMIC DNA]</scope>
    <source>
        <strain evidence="2 3">VT</strain>
    </source>
</reference>
<keyword evidence="1" id="KW-0472">Membrane</keyword>
<comment type="caution">
    <text evidence="2">The sequence shown here is derived from an EMBL/GenBank/DDBJ whole genome shotgun (WGS) entry which is preliminary data.</text>
</comment>
<keyword evidence="1" id="KW-1133">Transmembrane helix</keyword>
<evidence type="ECO:0000313" key="2">
    <source>
        <dbReference type="EMBL" id="KQB35812.1"/>
    </source>
</evidence>
<organism evidence="2 3">
    <name type="scientific">Acidiplasma aeolicum</name>
    <dbReference type="NCBI Taxonomy" id="507754"/>
    <lineage>
        <taxon>Archaea</taxon>
        <taxon>Methanobacteriati</taxon>
        <taxon>Thermoplasmatota</taxon>
        <taxon>Thermoplasmata</taxon>
        <taxon>Thermoplasmatales</taxon>
        <taxon>Ferroplasmaceae</taxon>
        <taxon>Acidiplasma</taxon>
    </lineage>
</organism>
<dbReference type="GeneID" id="84221641"/>
<keyword evidence="3" id="KW-1185">Reference proteome</keyword>
<protein>
    <recommendedName>
        <fullName evidence="4">DUF202 domain-containing protein</fullName>
    </recommendedName>
</protein>
<evidence type="ECO:0000256" key="1">
    <source>
        <dbReference type="SAM" id="Phobius"/>
    </source>
</evidence>